<dbReference type="EC" id="2.7.11.1" evidence="2"/>
<dbReference type="Gene3D" id="3.30.200.20">
    <property type="entry name" value="Phosphorylase Kinase, domain 1"/>
    <property type="match status" value="1"/>
</dbReference>
<dbReference type="InterPro" id="IPR000719">
    <property type="entry name" value="Prot_kinase_dom"/>
</dbReference>
<evidence type="ECO:0000313" key="13">
    <source>
        <dbReference type="EMBL" id="KPQ43668.1"/>
    </source>
</evidence>
<dbReference type="GO" id="GO:0005524">
    <property type="term" value="F:ATP binding"/>
    <property type="evidence" value="ECO:0007669"/>
    <property type="project" value="UniProtKB-KW"/>
</dbReference>
<keyword evidence="9" id="KW-0460">Magnesium</keyword>
<keyword evidence="7 13" id="KW-0418">Kinase</keyword>
<proteinExistence type="inferred from homology"/>
<evidence type="ECO:0000256" key="10">
    <source>
        <dbReference type="ARBA" id="ARBA00047899"/>
    </source>
</evidence>
<dbReference type="Proteomes" id="UP000050360">
    <property type="component" value="Unassembled WGS sequence"/>
</dbReference>
<evidence type="ECO:0000256" key="5">
    <source>
        <dbReference type="ARBA" id="ARBA00022723"/>
    </source>
</evidence>
<accession>A0A0P8AAM5</accession>
<dbReference type="PROSITE" id="PS01245">
    <property type="entry name" value="RIO1"/>
    <property type="match status" value="1"/>
</dbReference>
<dbReference type="InterPro" id="IPR000687">
    <property type="entry name" value="RIO_kinase"/>
</dbReference>
<dbReference type="PANTHER" id="PTHR45723">
    <property type="entry name" value="SERINE/THREONINE-PROTEIN KINASE RIO1"/>
    <property type="match status" value="1"/>
</dbReference>
<gene>
    <name evidence="13" type="ORF">MPEBLZ_01854</name>
</gene>
<name>A0A0P8AAM5_9EURY</name>
<evidence type="ECO:0000256" key="8">
    <source>
        <dbReference type="ARBA" id="ARBA00022840"/>
    </source>
</evidence>
<dbReference type="InterPro" id="IPR008266">
    <property type="entry name" value="Tyr_kinase_AS"/>
</dbReference>
<dbReference type="GO" id="GO:0004674">
    <property type="term" value="F:protein serine/threonine kinase activity"/>
    <property type="evidence" value="ECO:0007669"/>
    <property type="project" value="UniProtKB-KW"/>
</dbReference>
<dbReference type="PROSITE" id="PS00109">
    <property type="entry name" value="PROTEIN_KINASE_TYR"/>
    <property type="match status" value="1"/>
</dbReference>
<keyword evidence="8" id="KW-0067">ATP-binding</keyword>
<evidence type="ECO:0000256" key="2">
    <source>
        <dbReference type="ARBA" id="ARBA00012513"/>
    </source>
</evidence>
<dbReference type="InterPro" id="IPR018934">
    <property type="entry name" value="RIO_dom"/>
</dbReference>
<reference evidence="13 14" key="1">
    <citation type="submission" date="2015-09" db="EMBL/GenBank/DDBJ databases">
        <title>A metagenomics-based metabolic model of nitrate-dependent anaerobic oxidation of methane by Methanoperedens-like archaea.</title>
        <authorList>
            <person name="Arshad A."/>
            <person name="Speth D.R."/>
            <person name="De Graaf R.M."/>
            <person name="Op Den Camp H.J."/>
            <person name="Jetten M.S."/>
            <person name="Welte C.U."/>
        </authorList>
    </citation>
    <scope>NUCLEOTIDE SEQUENCE [LARGE SCALE GENOMIC DNA]</scope>
</reference>
<protein>
    <recommendedName>
        <fullName evidence="2">non-specific serine/threonine protein kinase</fullName>
        <ecNumber evidence="2">2.7.11.1</ecNumber>
    </recommendedName>
</protein>
<dbReference type="InterPro" id="IPR018935">
    <property type="entry name" value="RIO_kinase_CS"/>
</dbReference>
<comment type="similarity">
    <text evidence="1">Belongs to the protein kinase superfamily. RIO-type Ser/Thr kinase family.</text>
</comment>
<evidence type="ECO:0000256" key="1">
    <source>
        <dbReference type="ARBA" id="ARBA00009196"/>
    </source>
</evidence>
<feature type="domain" description="Protein kinase" evidence="12">
    <location>
        <begin position="52"/>
        <end position="270"/>
    </location>
</feature>
<dbReference type="PATRIC" id="fig|1719120.3.peg.2027"/>
<evidence type="ECO:0000259" key="12">
    <source>
        <dbReference type="PROSITE" id="PS50011"/>
    </source>
</evidence>
<dbReference type="EMBL" id="LKCM01000137">
    <property type="protein sequence ID" value="KPQ43668.1"/>
    <property type="molecule type" value="Genomic_DNA"/>
</dbReference>
<dbReference type="AlphaFoldDB" id="A0A0P8AAM5"/>
<dbReference type="SMART" id="SM00090">
    <property type="entry name" value="RIO"/>
    <property type="match status" value="1"/>
</dbReference>
<organism evidence="13 14">
    <name type="scientific">Candidatus Methanoperedens nitratireducens</name>
    <dbReference type="NCBI Taxonomy" id="1392998"/>
    <lineage>
        <taxon>Archaea</taxon>
        <taxon>Methanobacteriati</taxon>
        <taxon>Methanobacteriota</taxon>
        <taxon>Stenosarchaea group</taxon>
        <taxon>Methanomicrobia</taxon>
        <taxon>Methanosarcinales</taxon>
        <taxon>ANME-2 cluster</taxon>
        <taxon>Candidatus Methanoperedentaceae</taxon>
        <taxon>Candidatus Methanoperedens</taxon>
    </lineage>
</organism>
<evidence type="ECO:0000256" key="7">
    <source>
        <dbReference type="ARBA" id="ARBA00022777"/>
    </source>
</evidence>
<dbReference type="InterPro" id="IPR051272">
    <property type="entry name" value="RIO-type_Ser/Thr_kinase"/>
</dbReference>
<dbReference type="Pfam" id="PF01163">
    <property type="entry name" value="RIO1"/>
    <property type="match status" value="1"/>
</dbReference>
<keyword evidence="5" id="KW-0479">Metal-binding</keyword>
<dbReference type="GO" id="GO:0046872">
    <property type="term" value="F:metal ion binding"/>
    <property type="evidence" value="ECO:0007669"/>
    <property type="project" value="UniProtKB-KW"/>
</dbReference>
<dbReference type="InterPro" id="IPR011009">
    <property type="entry name" value="Kinase-like_dom_sf"/>
</dbReference>
<evidence type="ECO:0000256" key="3">
    <source>
        <dbReference type="ARBA" id="ARBA00022527"/>
    </source>
</evidence>
<evidence type="ECO:0000256" key="11">
    <source>
        <dbReference type="ARBA" id="ARBA00048679"/>
    </source>
</evidence>
<evidence type="ECO:0000313" key="14">
    <source>
        <dbReference type="Proteomes" id="UP000050360"/>
    </source>
</evidence>
<keyword evidence="3 13" id="KW-0723">Serine/threonine-protein kinase</keyword>
<comment type="catalytic activity">
    <reaction evidence="10">
        <text>L-threonyl-[protein] + ATP = O-phospho-L-threonyl-[protein] + ADP + H(+)</text>
        <dbReference type="Rhea" id="RHEA:46608"/>
        <dbReference type="Rhea" id="RHEA-COMP:11060"/>
        <dbReference type="Rhea" id="RHEA-COMP:11605"/>
        <dbReference type="ChEBI" id="CHEBI:15378"/>
        <dbReference type="ChEBI" id="CHEBI:30013"/>
        <dbReference type="ChEBI" id="CHEBI:30616"/>
        <dbReference type="ChEBI" id="CHEBI:61977"/>
        <dbReference type="ChEBI" id="CHEBI:456216"/>
        <dbReference type="EC" id="2.7.11.1"/>
    </reaction>
</comment>
<evidence type="ECO:0000256" key="4">
    <source>
        <dbReference type="ARBA" id="ARBA00022679"/>
    </source>
</evidence>
<evidence type="ECO:0000256" key="9">
    <source>
        <dbReference type="ARBA" id="ARBA00022842"/>
    </source>
</evidence>
<sequence>MASDKKLSRMDEKVDEFRMRLKDSDLKQVFDDVFDTATLMALYDLSKKGYIDALGGCFSTGKEANLFHAIAKKDDISEVAVKIYMISTANFNSMKDYILGDPRFQGIRHARKDIILAWTKKEFKNLKRAEEAGVRVPKPYITQRNILLMEFIGNDGVPMPQLKDVKLTTEEASHIFNLLVDYMNRLYSKAKLVHADLSEYNILVDMNKMEPVIIDMGQSVLTSHFNAETYLRRDVANIARFFGKLNIPVNEDDIISIIKKNKEEDNDRAY</sequence>
<keyword evidence="4" id="KW-0808">Transferase</keyword>
<dbReference type="CDD" id="cd05145">
    <property type="entry name" value="RIO1_like"/>
    <property type="match status" value="1"/>
</dbReference>
<dbReference type="PROSITE" id="PS50011">
    <property type="entry name" value="PROTEIN_KINASE_DOM"/>
    <property type="match status" value="1"/>
</dbReference>
<dbReference type="Gene3D" id="1.10.510.10">
    <property type="entry name" value="Transferase(Phosphotransferase) domain 1"/>
    <property type="match status" value="1"/>
</dbReference>
<comment type="catalytic activity">
    <reaction evidence="11">
        <text>L-seryl-[protein] + ATP = O-phospho-L-seryl-[protein] + ADP + H(+)</text>
        <dbReference type="Rhea" id="RHEA:17989"/>
        <dbReference type="Rhea" id="RHEA-COMP:9863"/>
        <dbReference type="Rhea" id="RHEA-COMP:11604"/>
        <dbReference type="ChEBI" id="CHEBI:15378"/>
        <dbReference type="ChEBI" id="CHEBI:29999"/>
        <dbReference type="ChEBI" id="CHEBI:30616"/>
        <dbReference type="ChEBI" id="CHEBI:83421"/>
        <dbReference type="ChEBI" id="CHEBI:456216"/>
        <dbReference type="EC" id="2.7.11.1"/>
    </reaction>
</comment>
<keyword evidence="6" id="KW-0547">Nucleotide-binding</keyword>
<comment type="caution">
    <text evidence="13">The sequence shown here is derived from an EMBL/GenBank/DDBJ whole genome shotgun (WGS) entry which is preliminary data.</text>
</comment>
<evidence type="ECO:0000256" key="6">
    <source>
        <dbReference type="ARBA" id="ARBA00022741"/>
    </source>
</evidence>
<dbReference type="SUPFAM" id="SSF56112">
    <property type="entry name" value="Protein kinase-like (PK-like)"/>
    <property type="match status" value="1"/>
</dbReference>